<feature type="compositionally biased region" description="Polar residues" evidence="1">
    <location>
        <begin position="39"/>
        <end position="51"/>
    </location>
</feature>
<feature type="region of interest" description="Disordered" evidence="1">
    <location>
        <begin position="466"/>
        <end position="494"/>
    </location>
</feature>
<feature type="region of interest" description="Disordered" evidence="1">
    <location>
        <begin position="686"/>
        <end position="719"/>
    </location>
</feature>
<sequence>MGPGDPSFQARTPQASSSPTTDATNSKPDSRTLGRAARPSTSWDWSAQSRLRSAKHKVGGPSASSKGETYRYHPSSNGSSFPCGPYGFDAILSSVDKPMRTNGPAPVPATDLAQKAEHSQTRIMGEDPPPGSTQGPYMSISRSDFVASPKEHRPKADSISVRPSASFSATASSGHQSSGDEVRRAGFLGQGRSTQLPASDKALSLDGIDTILALSSESSDASSARMPTSDTDYQDMPAQQMLPFASALRNTVSTLMSNRLAHSPSVRHAASGPTPSLASRVPRFSAEPNHPTSVTSHGELLSITANQMAVEASMSNPELDFTTRPQTVGSASTPHRGARFTARPKTAGATPDPSRVNSVSSDGGRRYSTSMRVPSDSAAQLFTAASFAPTPTSLNDKRHRSSLFSRLRAKVWPAHSQHLAEAEHPSESRPRPTQSSSTEDGPYFLRNRLYQPFLFDQTGMSTLNVGHGAASSSGSGTASGASHDGRDHVPPERSNRTMSGFALLLGPGQGSLSGSKGGSTTANHFPTSNVRDLRPAMKRPVTADADINKDRTDTFAHSGSSRSRRKQGLFFSTLARPAPSFLSQAHAFDTVYDRNLQEAPATLETSQMLLAEVQPSPHSSVDWQDENVLPSGISQSESLQRSRRPAVRRGSTRLRHNPPSQPPTICLPPTPPMVRNVRLARDVEAHLHRRPATSHGERRSVTPVRSRTRSSSFNAPDYPRADLGVKKATAHEARSSSEIEGIEDDYTTADTLERLRIPAIEAAQQRLKEMHSPSPTFLAAMHDPFRSSSESIGPSIGSGNDEPSSSAGQHLSDIDLSLRRSTSEFDMQKIKRARELAHAFRAKEQGRNSSLSPSRRLARQSMHDLSTRAVSGVESPEGTLSHVQRRRLSKAMPLLLTQKAPLHPLPSLPPVPPGESISGRHVDETSSHPLNRQLSSNTARFEPSNEILANVGTGRSGEDDAPRYPRSAKSSSSVEPFTGPPTVSSHGGADDVEAVLEAASGPVWPHSFDSHATDHRRVTFAVEDQGRDNSVVSGSSDSIQTTLDKNRSNDTSSAQDHHGSHDQVCAPSLDLTPLKTMTRADLVYRRSSAALRSRNSSGGLSTTTTAAMTGITSTTTEHKRVRHASIASHRSMDGVSLLFLRSQAYPPPSPSSSSFRSIPRRASNPVLRKPLLLPLRQTPSPTGRAFEGRCASSSPDGSGPSSASLHR</sequence>
<feature type="region of interest" description="Disordered" evidence="1">
    <location>
        <begin position="1023"/>
        <end position="1067"/>
    </location>
</feature>
<evidence type="ECO:0000313" key="2">
    <source>
        <dbReference type="EMBL" id="KAE8263600.1"/>
    </source>
</evidence>
<accession>A0A177VFF4</accession>
<feature type="region of interest" description="Disordered" evidence="1">
    <location>
        <begin position="215"/>
        <end position="234"/>
    </location>
</feature>
<organism evidence="2 3">
    <name type="scientific">Tilletia caries</name>
    <name type="common">wheat bunt fungus</name>
    <dbReference type="NCBI Taxonomy" id="13290"/>
    <lineage>
        <taxon>Eukaryota</taxon>
        <taxon>Fungi</taxon>
        <taxon>Dikarya</taxon>
        <taxon>Basidiomycota</taxon>
        <taxon>Ustilaginomycotina</taxon>
        <taxon>Exobasidiomycetes</taxon>
        <taxon>Tilletiales</taxon>
        <taxon>Tilletiaceae</taxon>
        <taxon>Tilletia</taxon>
    </lineage>
</organism>
<feature type="compositionally biased region" description="Polar residues" evidence="1">
    <location>
        <begin position="1028"/>
        <end position="1054"/>
    </location>
</feature>
<feature type="compositionally biased region" description="Basic and acidic residues" evidence="1">
    <location>
        <begin position="418"/>
        <end position="430"/>
    </location>
</feature>
<protein>
    <submittedName>
        <fullName evidence="2">Uncharacterized protein</fullName>
    </submittedName>
</protein>
<feature type="compositionally biased region" description="Low complexity" evidence="1">
    <location>
        <begin position="701"/>
        <end position="712"/>
    </location>
</feature>
<feature type="compositionally biased region" description="Low complexity" evidence="1">
    <location>
        <begin position="1191"/>
        <end position="1207"/>
    </location>
</feature>
<dbReference type="Proteomes" id="UP000077671">
    <property type="component" value="Unassembled WGS sequence"/>
</dbReference>
<feature type="region of interest" description="Disordered" evidence="1">
    <location>
        <begin position="1"/>
        <end position="202"/>
    </location>
</feature>
<dbReference type="EMBL" id="LWDD02000129">
    <property type="protein sequence ID" value="KAE8263600.1"/>
    <property type="molecule type" value="Genomic_DNA"/>
</dbReference>
<feature type="region of interest" description="Disordered" evidence="1">
    <location>
        <begin position="1145"/>
        <end position="1207"/>
    </location>
</feature>
<reference evidence="2" key="1">
    <citation type="submission" date="2016-04" db="EMBL/GenBank/DDBJ databases">
        <authorList>
            <person name="Nguyen H.D."/>
            <person name="Kesanakurti P."/>
            <person name="Cullis J."/>
            <person name="Levesque C.A."/>
            <person name="Hambleton S."/>
        </authorList>
    </citation>
    <scope>NUCLEOTIDE SEQUENCE</scope>
    <source>
        <strain evidence="2">DAOMC 238032</strain>
    </source>
</reference>
<feature type="region of interest" description="Disordered" evidence="1">
    <location>
        <begin position="842"/>
        <end position="881"/>
    </location>
</feature>
<feature type="compositionally biased region" description="Polar residues" evidence="1">
    <location>
        <begin position="132"/>
        <end position="142"/>
    </location>
</feature>
<feature type="compositionally biased region" description="Low complexity" evidence="1">
    <location>
        <begin position="215"/>
        <end position="224"/>
    </location>
</feature>
<feature type="region of interest" description="Disordered" evidence="1">
    <location>
        <begin position="1091"/>
        <end position="1123"/>
    </location>
</feature>
<comment type="caution">
    <text evidence="2">The sequence shown here is derived from an EMBL/GenBank/DDBJ whole genome shotgun (WGS) entry which is preliminary data.</text>
</comment>
<feature type="compositionally biased region" description="Polar residues" evidence="1">
    <location>
        <begin position="927"/>
        <end position="939"/>
    </location>
</feature>
<feature type="compositionally biased region" description="Pro residues" evidence="1">
    <location>
        <begin position="659"/>
        <end position="672"/>
    </location>
</feature>
<feature type="compositionally biased region" description="Low complexity" evidence="1">
    <location>
        <begin position="468"/>
        <end position="482"/>
    </location>
</feature>
<feature type="region of interest" description="Disordered" evidence="1">
    <location>
        <begin position="631"/>
        <end position="673"/>
    </location>
</feature>
<feature type="compositionally biased region" description="Low complexity" evidence="1">
    <location>
        <begin position="787"/>
        <end position="799"/>
    </location>
</feature>
<evidence type="ECO:0000256" key="1">
    <source>
        <dbReference type="SAM" id="MobiDB-lite"/>
    </source>
</evidence>
<feature type="compositionally biased region" description="Basic residues" evidence="1">
    <location>
        <begin position="641"/>
        <end position="656"/>
    </location>
</feature>
<feature type="compositionally biased region" description="Low complexity" evidence="1">
    <location>
        <begin position="1091"/>
        <end position="1115"/>
    </location>
</feature>
<proteinExistence type="predicted"/>
<feature type="compositionally biased region" description="Polar residues" evidence="1">
    <location>
        <begin position="355"/>
        <end position="372"/>
    </location>
</feature>
<name>A0A177VFF4_9BASI</name>
<feature type="compositionally biased region" description="Polar residues" evidence="1">
    <location>
        <begin position="9"/>
        <end position="27"/>
    </location>
</feature>
<feature type="region of interest" description="Disordered" evidence="1">
    <location>
        <begin position="415"/>
        <end position="442"/>
    </location>
</feature>
<feature type="compositionally biased region" description="Basic and acidic residues" evidence="1">
    <location>
        <begin position="483"/>
        <end position="494"/>
    </location>
</feature>
<feature type="compositionally biased region" description="Polar residues" evidence="1">
    <location>
        <begin position="968"/>
        <end position="985"/>
    </location>
</feature>
<feature type="region of interest" description="Disordered" evidence="1">
    <location>
        <begin position="263"/>
        <end position="283"/>
    </location>
</feature>
<feature type="compositionally biased region" description="Low complexity" evidence="1">
    <location>
        <begin position="1151"/>
        <end position="1176"/>
    </location>
</feature>
<evidence type="ECO:0000313" key="3">
    <source>
        <dbReference type="Proteomes" id="UP000077671"/>
    </source>
</evidence>
<feature type="region of interest" description="Disordered" evidence="1">
    <location>
        <begin position="785"/>
        <end position="815"/>
    </location>
</feature>
<feature type="region of interest" description="Disordered" evidence="1">
    <location>
        <begin position="901"/>
        <end position="988"/>
    </location>
</feature>
<dbReference type="AlphaFoldDB" id="A0A177VFF4"/>
<feature type="region of interest" description="Disordered" evidence="1">
    <location>
        <begin position="326"/>
        <end position="372"/>
    </location>
</feature>
<reference evidence="2" key="2">
    <citation type="journal article" date="2019" name="IMA Fungus">
        <title>Genome sequencing and comparison of five Tilletia species to identify candidate genes for the detection of regulated species infecting wheat.</title>
        <authorList>
            <person name="Nguyen H.D.T."/>
            <person name="Sultana T."/>
            <person name="Kesanakurti P."/>
            <person name="Hambleton S."/>
        </authorList>
    </citation>
    <scope>NUCLEOTIDE SEQUENCE</scope>
    <source>
        <strain evidence="2">DAOMC 238032</strain>
    </source>
</reference>
<gene>
    <name evidence="2" type="ORF">A4X03_0g1565</name>
</gene>
<feature type="compositionally biased region" description="Pro residues" evidence="1">
    <location>
        <begin position="903"/>
        <end position="913"/>
    </location>
</feature>
<feature type="compositionally biased region" description="Polar residues" evidence="1">
    <location>
        <begin position="161"/>
        <end position="177"/>
    </location>
</feature>